<keyword evidence="13" id="KW-1015">Disulfide bond</keyword>
<keyword evidence="14" id="KW-0675">Receptor</keyword>
<dbReference type="Gene3D" id="3.30.200.20">
    <property type="entry name" value="Phosphorylase Kinase, domain 1"/>
    <property type="match status" value="1"/>
</dbReference>
<dbReference type="InterPro" id="IPR036426">
    <property type="entry name" value="Bulb-type_lectin_dom_sf"/>
</dbReference>
<keyword evidence="23" id="KW-1185">Reference proteome</keyword>
<dbReference type="SUPFAM" id="SSF100950">
    <property type="entry name" value="NagB/RpiA/CoA transferase-like"/>
    <property type="match status" value="1"/>
</dbReference>
<evidence type="ECO:0000313" key="22">
    <source>
        <dbReference type="EMBL" id="KAG5566221.1"/>
    </source>
</evidence>
<dbReference type="Gene3D" id="2.90.10.10">
    <property type="entry name" value="Bulb-type lectin domain"/>
    <property type="match status" value="1"/>
</dbReference>
<accession>A0AAV6LN47</accession>
<keyword evidence="8 18" id="KW-0547">Nucleotide-binding</keyword>
<evidence type="ECO:0000256" key="2">
    <source>
        <dbReference type="ARBA" id="ARBA00012513"/>
    </source>
</evidence>
<dbReference type="InterPro" id="IPR001245">
    <property type="entry name" value="Ser-Thr/Tyr_kinase_cat_dom"/>
</dbReference>
<dbReference type="PROSITE" id="PS50927">
    <property type="entry name" value="BULB_LECTIN"/>
    <property type="match status" value="1"/>
</dbReference>
<dbReference type="GO" id="GO:0016020">
    <property type="term" value="C:membrane"/>
    <property type="evidence" value="ECO:0007669"/>
    <property type="project" value="UniProtKB-SubCell"/>
</dbReference>
<dbReference type="PANTHER" id="PTHR47976">
    <property type="entry name" value="G-TYPE LECTIN S-RECEPTOR-LIKE SERINE/THREONINE-PROTEIN KINASE SD2-5"/>
    <property type="match status" value="1"/>
</dbReference>
<dbReference type="GO" id="GO:0004674">
    <property type="term" value="F:protein serine/threonine kinase activity"/>
    <property type="evidence" value="ECO:0007669"/>
    <property type="project" value="UniProtKB-KW"/>
</dbReference>
<evidence type="ECO:0000256" key="10">
    <source>
        <dbReference type="ARBA" id="ARBA00022840"/>
    </source>
</evidence>
<proteinExistence type="predicted"/>
<keyword evidence="11 19" id="KW-1133">Transmembrane helix</keyword>
<dbReference type="InterPro" id="IPR001480">
    <property type="entry name" value="Bulb-type_lectin_dom"/>
</dbReference>
<dbReference type="Pfam" id="PF07714">
    <property type="entry name" value="PK_Tyr_Ser-Thr"/>
    <property type="match status" value="1"/>
</dbReference>
<gene>
    <name evidence="22" type="ORF">RHGRI_001981</name>
</gene>
<evidence type="ECO:0000313" key="23">
    <source>
        <dbReference type="Proteomes" id="UP000823749"/>
    </source>
</evidence>
<dbReference type="FunFam" id="3.30.200.20:FF:000059">
    <property type="entry name" value="S-receptor-like serine/threonine-protein kinase"/>
    <property type="match status" value="1"/>
</dbReference>
<feature type="signal peptide" evidence="20">
    <location>
        <begin position="1"/>
        <end position="22"/>
    </location>
</feature>
<dbReference type="InterPro" id="IPR051343">
    <property type="entry name" value="G-type_lectin_kinases/EP1-like"/>
</dbReference>
<feature type="binding site" evidence="18">
    <location>
        <position position="551"/>
    </location>
    <ligand>
        <name>ATP</name>
        <dbReference type="ChEBI" id="CHEBI:30616"/>
    </ligand>
</feature>
<evidence type="ECO:0000256" key="14">
    <source>
        <dbReference type="ARBA" id="ARBA00023170"/>
    </source>
</evidence>
<dbReference type="FunFam" id="2.90.10.10:FF:000013">
    <property type="entry name" value="G-type lectin S-receptor-like serine/threonine-protein kinase LECRK1"/>
    <property type="match status" value="1"/>
</dbReference>
<keyword evidence="6 19" id="KW-0812">Transmembrane</keyword>
<dbReference type="GO" id="GO:0005524">
    <property type="term" value="F:ATP binding"/>
    <property type="evidence" value="ECO:0007669"/>
    <property type="project" value="UniProtKB-UniRule"/>
</dbReference>
<evidence type="ECO:0000256" key="5">
    <source>
        <dbReference type="ARBA" id="ARBA00022679"/>
    </source>
</evidence>
<dbReference type="GO" id="GO:0004713">
    <property type="term" value="F:protein tyrosine kinase activity"/>
    <property type="evidence" value="ECO:0007669"/>
    <property type="project" value="InterPro"/>
</dbReference>
<keyword evidence="10 18" id="KW-0067">ATP-binding</keyword>
<keyword evidence="3" id="KW-0723">Serine/threonine-protein kinase</keyword>
<comment type="subcellular location">
    <subcellularLocation>
        <location evidence="1">Membrane</location>
        <topology evidence="1">Single-pass type I membrane protein</topology>
    </subcellularLocation>
</comment>
<evidence type="ECO:0000256" key="11">
    <source>
        <dbReference type="ARBA" id="ARBA00022989"/>
    </source>
</evidence>
<dbReference type="PROSITE" id="PS00107">
    <property type="entry name" value="PROTEIN_KINASE_ATP"/>
    <property type="match status" value="1"/>
</dbReference>
<dbReference type="PANTHER" id="PTHR47976:SF15">
    <property type="entry name" value="G-TYPE LECTIN S-RECEPTOR-LIKE SERINE_THREONINE-PROTEIN KINASE RLK1"/>
    <property type="match status" value="1"/>
</dbReference>
<evidence type="ECO:0000256" key="12">
    <source>
        <dbReference type="ARBA" id="ARBA00023136"/>
    </source>
</evidence>
<protein>
    <recommendedName>
        <fullName evidence="2">non-specific serine/threonine protein kinase</fullName>
        <ecNumber evidence="2">2.7.11.1</ecNumber>
    </recommendedName>
</protein>
<dbReference type="FunFam" id="2.90.10.30:FF:000001">
    <property type="entry name" value="Serine/threonine-protein kinase"/>
    <property type="match status" value="1"/>
</dbReference>
<evidence type="ECO:0000256" key="9">
    <source>
        <dbReference type="ARBA" id="ARBA00022777"/>
    </source>
</evidence>
<evidence type="ECO:0000256" key="3">
    <source>
        <dbReference type="ARBA" id="ARBA00022527"/>
    </source>
</evidence>
<dbReference type="EC" id="2.7.11.1" evidence="2"/>
<dbReference type="AlphaFoldDB" id="A0AAV6LN47"/>
<feature type="domain" description="Bulb-type lectin" evidence="21">
    <location>
        <begin position="25"/>
        <end position="149"/>
    </location>
</feature>
<dbReference type="InterPro" id="IPR011009">
    <property type="entry name" value="Kinase-like_dom_sf"/>
</dbReference>
<keyword evidence="9" id="KW-0418">Kinase</keyword>
<comment type="catalytic activity">
    <reaction evidence="16">
        <text>L-threonyl-[protein] + ATP = O-phospho-L-threonyl-[protein] + ADP + H(+)</text>
        <dbReference type="Rhea" id="RHEA:46608"/>
        <dbReference type="Rhea" id="RHEA-COMP:11060"/>
        <dbReference type="Rhea" id="RHEA-COMP:11605"/>
        <dbReference type="ChEBI" id="CHEBI:15378"/>
        <dbReference type="ChEBI" id="CHEBI:30013"/>
        <dbReference type="ChEBI" id="CHEBI:30616"/>
        <dbReference type="ChEBI" id="CHEBI:61977"/>
        <dbReference type="ChEBI" id="CHEBI:456216"/>
        <dbReference type="EC" id="2.7.11.1"/>
    </reaction>
</comment>
<dbReference type="Gene3D" id="3.40.50.1360">
    <property type="match status" value="1"/>
</dbReference>
<keyword evidence="12 19" id="KW-0472">Membrane</keyword>
<dbReference type="SMART" id="SM00219">
    <property type="entry name" value="TyrKc"/>
    <property type="match status" value="1"/>
</dbReference>
<dbReference type="GO" id="GO:0005975">
    <property type="term" value="P:carbohydrate metabolic process"/>
    <property type="evidence" value="ECO:0007669"/>
    <property type="project" value="InterPro"/>
</dbReference>
<evidence type="ECO:0000256" key="19">
    <source>
        <dbReference type="SAM" id="Phobius"/>
    </source>
</evidence>
<evidence type="ECO:0000259" key="21">
    <source>
        <dbReference type="PROSITE" id="PS50927"/>
    </source>
</evidence>
<dbReference type="InterPro" id="IPR017441">
    <property type="entry name" value="Protein_kinase_ATP_BS"/>
</dbReference>
<evidence type="ECO:0000256" key="17">
    <source>
        <dbReference type="ARBA" id="ARBA00048679"/>
    </source>
</evidence>
<evidence type="ECO:0000256" key="1">
    <source>
        <dbReference type="ARBA" id="ARBA00004479"/>
    </source>
</evidence>
<name>A0AAV6LN47_9ERIC</name>
<dbReference type="Gene3D" id="2.90.10.30">
    <property type="match status" value="1"/>
</dbReference>
<feature type="transmembrane region" description="Helical" evidence="19">
    <location>
        <begin position="458"/>
        <end position="488"/>
    </location>
</feature>
<evidence type="ECO:0000256" key="4">
    <source>
        <dbReference type="ARBA" id="ARBA00022536"/>
    </source>
</evidence>
<evidence type="ECO:0000256" key="7">
    <source>
        <dbReference type="ARBA" id="ARBA00022729"/>
    </source>
</evidence>
<organism evidence="22 23">
    <name type="scientific">Rhododendron griersonianum</name>
    <dbReference type="NCBI Taxonomy" id="479676"/>
    <lineage>
        <taxon>Eukaryota</taxon>
        <taxon>Viridiplantae</taxon>
        <taxon>Streptophyta</taxon>
        <taxon>Embryophyta</taxon>
        <taxon>Tracheophyta</taxon>
        <taxon>Spermatophyta</taxon>
        <taxon>Magnoliopsida</taxon>
        <taxon>eudicotyledons</taxon>
        <taxon>Gunneridae</taxon>
        <taxon>Pentapetalae</taxon>
        <taxon>asterids</taxon>
        <taxon>Ericales</taxon>
        <taxon>Ericaceae</taxon>
        <taxon>Ericoideae</taxon>
        <taxon>Rhodoreae</taxon>
        <taxon>Rhododendron</taxon>
    </lineage>
</organism>
<evidence type="ECO:0000256" key="6">
    <source>
        <dbReference type="ARBA" id="ARBA00022692"/>
    </source>
</evidence>
<keyword evidence="5" id="KW-0808">Transferase</keyword>
<dbReference type="SMART" id="SM00108">
    <property type="entry name" value="B_lectin"/>
    <property type="match status" value="1"/>
</dbReference>
<feature type="chain" id="PRO_5043417206" description="non-specific serine/threonine protein kinase" evidence="20">
    <location>
        <begin position="23"/>
        <end position="1042"/>
    </location>
</feature>
<dbReference type="SUPFAM" id="SSF51110">
    <property type="entry name" value="alpha-D-mannose-specific plant lectins"/>
    <property type="match status" value="1"/>
</dbReference>
<reference evidence="22" key="1">
    <citation type="submission" date="2020-08" db="EMBL/GenBank/DDBJ databases">
        <title>Plant Genome Project.</title>
        <authorList>
            <person name="Zhang R.-G."/>
        </authorList>
    </citation>
    <scope>NUCLEOTIDE SEQUENCE</scope>
    <source>
        <strain evidence="22">WSP0</strain>
        <tissue evidence="22">Leaf</tissue>
    </source>
</reference>
<evidence type="ECO:0000256" key="13">
    <source>
        <dbReference type="ARBA" id="ARBA00023157"/>
    </source>
</evidence>
<dbReference type="InterPro" id="IPR020635">
    <property type="entry name" value="Tyr_kinase_cat_dom"/>
</dbReference>
<dbReference type="Proteomes" id="UP000823749">
    <property type="component" value="Chromosome 1"/>
</dbReference>
<evidence type="ECO:0000256" key="20">
    <source>
        <dbReference type="SAM" id="SignalP"/>
    </source>
</evidence>
<dbReference type="InterPro" id="IPR006148">
    <property type="entry name" value="Glc/Gal-6P_isomerase"/>
</dbReference>
<comment type="caution">
    <text evidence="22">The sequence shown here is derived from an EMBL/GenBank/DDBJ whole genome shotgun (WGS) entry which is preliminary data.</text>
</comment>
<dbReference type="SUPFAM" id="SSF56112">
    <property type="entry name" value="Protein kinase-like (PK-like)"/>
    <property type="match status" value="1"/>
</dbReference>
<evidence type="ECO:0000256" key="18">
    <source>
        <dbReference type="PROSITE-ProRule" id="PRU10141"/>
    </source>
</evidence>
<dbReference type="Pfam" id="PF01453">
    <property type="entry name" value="B_lectin"/>
    <property type="match status" value="1"/>
</dbReference>
<keyword evidence="15" id="KW-0325">Glycoprotein</keyword>
<evidence type="ECO:0000256" key="16">
    <source>
        <dbReference type="ARBA" id="ARBA00047899"/>
    </source>
</evidence>
<evidence type="ECO:0000256" key="15">
    <source>
        <dbReference type="ARBA" id="ARBA00023180"/>
    </source>
</evidence>
<sequence length="1042" mass="115853">MSYPLLHTLFCFLLLLPFSTVAQTKGTVDVGASITAGDNSTTPWLSASQDFAFGFKQLQDNNTLFLLSIWYYKIPDKTIVWYANEGVPVLAGSKVEITAGKGLVLSDPQGRELWSSTLISNLVAHGFMSDTGNFELVGGGSVNVWESFKDPTDTLLPTQIMESGGVLFSRQSEKNFSRGRFQLRLLGDGNLVLNTRDLGTNFAYDAYYWSDTYDGVNVTNRGYQVIFNETGYIFVLTRSNQSVVLGPTTALPPGDNYYRATLNFDGVLTLYYHPKSENANSKTWTPLWSEPDNICVVIRASEGRGACGFNSICTIDDYKRPNCSCPEGYSLLDPNDKYGDCKPNFTLSCEEDDHKSPNGDLYGLSVLIDTDWPLSDYEQLNPFSEEMCRNSCLQDCFCAVAILRGDSCWKKKLPLSNGRKDSVVNGKAFMKFRKGDLPPPTTDPRPPRREIKKNDPTLILVGSVLLGSSLFVNVAILGAFCLGFILIYQKKILNNRDGFGAAESNLRCFSYEELAEATDGFKEELGRGAFGIVYGGAVQMGNSRTSIAVKKLDRVVQEKEREKEFRTEVHVIGQTHHKNLVRLVGFCDQGEHRMLVYEFMKIITCRKNVEGSEMGDDERAILTEWVCDCFLKDGLHALVEDDSEALNDWSKLQRFLMVGIWCIQEDPSQRPTMRKVPIPPTNIHAVNVTLPAAAAAEAYRTLIKTLVDNKTIDSSGSSGSPRFDLMLLSMGPDGHVASLFPGHALLKEKQRWVAAVKDAPFPPRERVTFTFPVINSAANFAFVITASDLPEWVKAMLAEKVGKAVNGRDCVIEDPMAETSWEKRVFTSIKIKKGNDKEVKEAVVETDLGDDESLDFDVDKAELENEMEIVEEMAETNVEAEKAIVTEEGAVQQINVNMQGCNDKAANSSSRVETSAWGSGRVMDSMREMAANNTTLNFNSDPTFVRLNTCIQFPRASLSNLVDNQDSWVKDSVKENPVIAEISRGENDEDENVPEQHIEAYRTENDPLFAPIKTAINGVKGKKKRKTIDDILGFTKVDQLLQ</sequence>
<evidence type="ECO:0000256" key="8">
    <source>
        <dbReference type="ARBA" id="ARBA00022741"/>
    </source>
</evidence>
<dbReference type="InterPro" id="IPR037171">
    <property type="entry name" value="NagB/RpiA_transferase-like"/>
</dbReference>
<keyword evidence="4" id="KW-0245">EGF-like domain</keyword>
<dbReference type="EMBL" id="JACTNZ010000001">
    <property type="protein sequence ID" value="KAG5566221.1"/>
    <property type="molecule type" value="Genomic_DNA"/>
</dbReference>
<keyword evidence="7 20" id="KW-0732">Signal</keyword>
<comment type="catalytic activity">
    <reaction evidence="17">
        <text>L-seryl-[protein] + ATP = O-phospho-L-seryl-[protein] + ADP + H(+)</text>
        <dbReference type="Rhea" id="RHEA:17989"/>
        <dbReference type="Rhea" id="RHEA-COMP:9863"/>
        <dbReference type="Rhea" id="RHEA-COMP:11604"/>
        <dbReference type="ChEBI" id="CHEBI:15378"/>
        <dbReference type="ChEBI" id="CHEBI:29999"/>
        <dbReference type="ChEBI" id="CHEBI:30616"/>
        <dbReference type="ChEBI" id="CHEBI:83421"/>
        <dbReference type="ChEBI" id="CHEBI:456216"/>
        <dbReference type="EC" id="2.7.11.1"/>
    </reaction>
</comment>
<dbReference type="Pfam" id="PF01182">
    <property type="entry name" value="Glucosamine_iso"/>
    <property type="match status" value="1"/>
</dbReference>